<feature type="compositionally biased region" description="Basic and acidic residues" evidence="2">
    <location>
        <begin position="1"/>
        <end position="19"/>
    </location>
</feature>
<dbReference type="AlphaFoldDB" id="A0ABD5X019"/>
<gene>
    <name evidence="4" type="ORF">ACFQKD_14155</name>
</gene>
<dbReference type="InterPro" id="IPR055734">
    <property type="entry name" value="DUF7310"/>
</dbReference>
<evidence type="ECO:0000313" key="4">
    <source>
        <dbReference type="EMBL" id="MFC7098448.1"/>
    </source>
</evidence>
<dbReference type="Pfam" id="PF23991">
    <property type="entry name" value="DUF7310"/>
    <property type="match status" value="1"/>
</dbReference>
<feature type="region of interest" description="Disordered" evidence="2">
    <location>
        <begin position="38"/>
        <end position="61"/>
    </location>
</feature>
<dbReference type="RefSeq" id="WP_276237033.1">
    <property type="nucleotide sequence ID" value="NZ_CP119989.1"/>
</dbReference>
<dbReference type="Proteomes" id="UP001596388">
    <property type="component" value="Unassembled WGS sequence"/>
</dbReference>
<feature type="coiled-coil region" evidence="1">
    <location>
        <begin position="61"/>
        <end position="88"/>
    </location>
</feature>
<keyword evidence="1" id="KW-0175">Coiled coil</keyword>
<feature type="region of interest" description="Disordered" evidence="2">
    <location>
        <begin position="1"/>
        <end position="26"/>
    </location>
</feature>
<evidence type="ECO:0000256" key="2">
    <source>
        <dbReference type="SAM" id="MobiDB-lite"/>
    </source>
</evidence>
<comment type="caution">
    <text evidence="4">The sequence shown here is derived from an EMBL/GenBank/DDBJ whole genome shotgun (WGS) entry which is preliminary data.</text>
</comment>
<feature type="domain" description="DUF7310" evidence="3">
    <location>
        <begin position="29"/>
        <end position="118"/>
    </location>
</feature>
<dbReference type="EMBL" id="JBHTAG010000003">
    <property type="protein sequence ID" value="MFC7098448.1"/>
    <property type="molecule type" value="Genomic_DNA"/>
</dbReference>
<evidence type="ECO:0000313" key="5">
    <source>
        <dbReference type="Proteomes" id="UP001596388"/>
    </source>
</evidence>
<protein>
    <recommendedName>
        <fullName evidence="3">DUF7310 domain-containing protein</fullName>
    </recommendedName>
</protein>
<name>A0ABD5X019_9EURY</name>
<accession>A0ABD5X019</accession>
<feature type="compositionally biased region" description="Basic and acidic residues" evidence="2">
    <location>
        <begin position="125"/>
        <end position="148"/>
    </location>
</feature>
<keyword evidence="5" id="KW-1185">Reference proteome</keyword>
<sequence>MTRLPNDDAERTGDTRPADDAPGTDARALDARLAALERAVGGGDPDRTHESSPDYTDLATTAETTARLDALEDRLDALEATTAELDAATQALRGYVGSIRSVNERVRARADRALAVATDAPTGPESRRADEDAGGDEVGRDGQPDGAA</sequence>
<reference evidence="4 5" key="1">
    <citation type="journal article" date="2019" name="Int. J. Syst. Evol. Microbiol.">
        <title>The Global Catalogue of Microorganisms (GCM) 10K type strain sequencing project: providing services to taxonomists for standard genome sequencing and annotation.</title>
        <authorList>
            <consortium name="The Broad Institute Genomics Platform"/>
            <consortium name="The Broad Institute Genome Sequencing Center for Infectious Disease"/>
            <person name="Wu L."/>
            <person name="Ma J."/>
        </authorList>
    </citation>
    <scope>NUCLEOTIDE SEQUENCE [LARGE SCALE GENOMIC DNA]</scope>
    <source>
        <strain evidence="4 5">DT55</strain>
    </source>
</reference>
<feature type="region of interest" description="Disordered" evidence="2">
    <location>
        <begin position="113"/>
        <end position="148"/>
    </location>
</feature>
<evidence type="ECO:0000259" key="3">
    <source>
        <dbReference type="Pfam" id="PF23991"/>
    </source>
</evidence>
<proteinExistence type="predicted"/>
<dbReference type="GeneID" id="79270624"/>
<evidence type="ECO:0000256" key="1">
    <source>
        <dbReference type="SAM" id="Coils"/>
    </source>
</evidence>
<organism evidence="4 5">
    <name type="scientific">Halobaculum marinum</name>
    <dbReference type="NCBI Taxonomy" id="3031996"/>
    <lineage>
        <taxon>Archaea</taxon>
        <taxon>Methanobacteriati</taxon>
        <taxon>Methanobacteriota</taxon>
        <taxon>Stenosarchaea group</taxon>
        <taxon>Halobacteria</taxon>
        <taxon>Halobacteriales</taxon>
        <taxon>Haloferacaceae</taxon>
        <taxon>Halobaculum</taxon>
    </lineage>
</organism>